<dbReference type="AlphaFoldDB" id="A0A176W6N5"/>
<feature type="region of interest" description="Disordered" evidence="1">
    <location>
        <begin position="1"/>
        <end position="56"/>
    </location>
</feature>
<reference evidence="2" key="1">
    <citation type="submission" date="2016-03" db="EMBL/GenBank/DDBJ databases">
        <title>Mechanisms controlling the formation of the plant cell surface in tip-growing cells are functionally conserved among land plants.</title>
        <authorList>
            <person name="Honkanen S."/>
            <person name="Jones V.A."/>
            <person name="Morieri G."/>
            <person name="Champion C."/>
            <person name="Hetherington A.J."/>
            <person name="Kelly S."/>
            <person name="Saint-Marcoux D."/>
            <person name="Proust H."/>
            <person name="Prescott H."/>
            <person name="Dolan L."/>
        </authorList>
    </citation>
    <scope>NUCLEOTIDE SEQUENCE [LARGE SCALE GENOMIC DNA]</scope>
    <source>
        <tissue evidence="2">Whole gametophyte</tissue>
    </source>
</reference>
<evidence type="ECO:0000313" key="3">
    <source>
        <dbReference type="Proteomes" id="UP000077202"/>
    </source>
</evidence>
<protein>
    <submittedName>
        <fullName evidence="2">Uncharacterized protein</fullName>
    </submittedName>
</protein>
<comment type="caution">
    <text evidence="2">The sequence shown here is derived from an EMBL/GenBank/DDBJ whole genome shotgun (WGS) entry which is preliminary data.</text>
</comment>
<keyword evidence="3" id="KW-1185">Reference proteome</keyword>
<accession>A0A176W6N5</accession>
<feature type="compositionally biased region" description="Basic and acidic residues" evidence="1">
    <location>
        <begin position="1"/>
        <end position="24"/>
    </location>
</feature>
<evidence type="ECO:0000313" key="2">
    <source>
        <dbReference type="EMBL" id="OAE28790.1"/>
    </source>
</evidence>
<dbReference type="EMBL" id="LVLJ01001664">
    <property type="protein sequence ID" value="OAE28790.1"/>
    <property type="molecule type" value="Genomic_DNA"/>
</dbReference>
<proteinExistence type="predicted"/>
<organism evidence="2 3">
    <name type="scientific">Marchantia polymorpha subsp. ruderalis</name>
    <dbReference type="NCBI Taxonomy" id="1480154"/>
    <lineage>
        <taxon>Eukaryota</taxon>
        <taxon>Viridiplantae</taxon>
        <taxon>Streptophyta</taxon>
        <taxon>Embryophyta</taxon>
        <taxon>Marchantiophyta</taxon>
        <taxon>Marchantiopsida</taxon>
        <taxon>Marchantiidae</taxon>
        <taxon>Marchantiales</taxon>
        <taxon>Marchantiaceae</taxon>
        <taxon>Marchantia</taxon>
    </lineage>
</organism>
<dbReference type="Proteomes" id="UP000077202">
    <property type="component" value="Unassembled WGS sequence"/>
</dbReference>
<name>A0A176W6N5_MARPO</name>
<gene>
    <name evidence="2" type="ORF">AXG93_3096s1040</name>
</gene>
<sequence>MPHAEKDKIDKKEEKKQRRVDVEVATKSTSGGGEADVGNRNGPLSVWRRGQGHRKAPEIRMANQKATKQTYGEAWAGEILGVLGGAVLFLLCPRSSNEAWGRFYENRQRGRAWKLERVLVDV</sequence>
<evidence type="ECO:0000256" key="1">
    <source>
        <dbReference type="SAM" id="MobiDB-lite"/>
    </source>
</evidence>